<gene>
    <name evidence="1" type="ORF">SAMN05660472_02779</name>
</gene>
<accession>A0A1G9I2H5</accession>
<dbReference type="STRING" id="393762.SAMN05660472_02779"/>
<evidence type="ECO:0000313" key="1">
    <source>
        <dbReference type="EMBL" id="SDL19447.1"/>
    </source>
</evidence>
<dbReference type="RefSeq" id="WP_280139589.1">
    <property type="nucleotide sequence ID" value="NZ_FNFP01000010.1"/>
</dbReference>
<protein>
    <submittedName>
        <fullName evidence="1">Uncharacterized protein</fullName>
    </submittedName>
</protein>
<keyword evidence="2" id="KW-1185">Reference proteome</keyword>
<name>A0A1G9I2H5_9FIRM</name>
<dbReference type="EMBL" id="FNFP01000010">
    <property type="protein sequence ID" value="SDL19447.1"/>
    <property type="molecule type" value="Genomic_DNA"/>
</dbReference>
<sequence>MIFFDKTPEIKGDLIKIYCFSGKVRDLKIYLREVIQEEKVRRLH</sequence>
<dbReference type="AlphaFoldDB" id="A0A1G9I2H5"/>
<evidence type="ECO:0000313" key="2">
    <source>
        <dbReference type="Proteomes" id="UP000198718"/>
    </source>
</evidence>
<reference evidence="1 2" key="1">
    <citation type="submission" date="2016-10" db="EMBL/GenBank/DDBJ databases">
        <authorList>
            <person name="de Groot N.N."/>
        </authorList>
    </citation>
    <scope>NUCLEOTIDE SEQUENCE [LARGE SCALE GENOMIC DNA]</scope>
    <source>
        <strain evidence="1 2">DSM 18346</strain>
    </source>
</reference>
<organism evidence="1 2">
    <name type="scientific">Natronincola ferrireducens</name>
    <dbReference type="NCBI Taxonomy" id="393762"/>
    <lineage>
        <taxon>Bacteria</taxon>
        <taxon>Bacillati</taxon>
        <taxon>Bacillota</taxon>
        <taxon>Clostridia</taxon>
        <taxon>Peptostreptococcales</taxon>
        <taxon>Natronincolaceae</taxon>
        <taxon>Natronincola</taxon>
    </lineage>
</organism>
<dbReference type="Proteomes" id="UP000198718">
    <property type="component" value="Unassembled WGS sequence"/>
</dbReference>
<proteinExistence type="predicted"/>